<dbReference type="Proteomes" id="UP000319986">
    <property type="component" value="Unassembled WGS sequence"/>
</dbReference>
<evidence type="ECO:0000313" key="3">
    <source>
        <dbReference type="Proteomes" id="UP000182498"/>
    </source>
</evidence>
<evidence type="ECO:0000313" key="4">
    <source>
        <dbReference type="Proteomes" id="UP000319986"/>
    </source>
</evidence>
<reference evidence="3" key="1">
    <citation type="submission" date="2015-11" db="EMBL/GenBank/DDBJ databases">
        <authorList>
            <person name="Dugat-Bony E."/>
        </authorList>
    </citation>
    <scope>NUCLEOTIDE SEQUENCE [LARGE SCALE GENOMIC DNA]</scope>
    <source>
        <strain evidence="3">Mu292</strain>
    </source>
</reference>
<dbReference type="EMBL" id="FAUH01000012">
    <property type="protein sequence ID" value="CUU66570.1"/>
    <property type="molecule type" value="Genomic_DNA"/>
</dbReference>
<dbReference type="AlphaFoldDB" id="A0A0X2NPA8"/>
<accession>A0A0X2NPA8</accession>
<proteinExistence type="predicted"/>
<organism evidence="1 3">
    <name type="scientific">Corynebacterium variabile</name>
    <dbReference type="NCBI Taxonomy" id="1727"/>
    <lineage>
        <taxon>Bacteria</taxon>
        <taxon>Bacillati</taxon>
        <taxon>Actinomycetota</taxon>
        <taxon>Actinomycetes</taxon>
        <taxon>Mycobacteriales</taxon>
        <taxon>Corynebacteriaceae</taxon>
        <taxon>Corynebacterium</taxon>
    </lineage>
</organism>
<name>A0A0X2NPA8_9CORY</name>
<evidence type="ECO:0000313" key="1">
    <source>
        <dbReference type="EMBL" id="CUU66570.1"/>
    </source>
</evidence>
<reference evidence="2 4" key="3">
    <citation type="submission" date="2019-06" db="EMBL/GenBank/DDBJ databases">
        <title>Whole genome shotgun sequence of Corynebacterium variabile NBRC 15286.</title>
        <authorList>
            <person name="Hosoyama A."/>
            <person name="Uohara A."/>
            <person name="Ohji S."/>
            <person name="Ichikawa N."/>
        </authorList>
    </citation>
    <scope>NUCLEOTIDE SEQUENCE [LARGE SCALE GENOMIC DNA]</scope>
    <source>
        <strain evidence="2 4">NBRC 15286</strain>
    </source>
</reference>
<keyword evidence="3" id="KW-1185">Reference proteome</keyword>
<evidence type="ECO:0000313" key="2">
    <source>
        <dbReference type="EMBL" id="GEC86002.1"/>
    </source>
</evidence>
<dbReference type="Proteomes" id="UP000182498">
    <property type="component" value="Unassembled WGS sequence"/>
</dbReference>
<protein>
    <submittedName>
        <fullName evidence="1">Uncharacterized protein</fullName>
    </submittedName>
</protein>
<dbReference type="EMBL" id="BJNT01000009">
    <property type="protein sequence ID" value="GEC86002.1"/>
    <property type="molecule type" value="Genomic_DNA"/>
</dbReference>
<dbReference type="OrthoDB" id="4420002at2"/>
<dbReference type="GeneID" id="82887459"/>
<dbReference type="RefSeq" id="WP_041630005.1">
    <property type="nucleotide sequence ID" value="NZ_BJNT01000009.1"/>
</dbReference>
<reference evidence="1" key="2">
    <citation type="submission" date="2015-11" db="EMBL/GenBank/DDBJ databases">
        <authorList>
            <person name="Zhang Y."/>
            <person name="Guo Z."/>
        </authorList>
    </citation>
    <scope>NUCLEOTIDE SEQUENCE [LARGE SCALE GENOMIC DNA]</scope>
    <source>
        <strain evidence="1">Mu292</strain>
    </source>
</reference>
<gene>
    <name evidence="2" type="ORF">CVA01_13160</name>
    <name evidence="1" type="ORF">CVAR292_01916</name>
</gene>
<sequence>MSSSADLIAELLDTLKSLSTGSYLREEEREFWEPPYPPEVASDAAEILRRLTDEIRQEPAEMSLAVISAYGALSALSERHGDAVFEDEEQQDFRAIITELAFEHDQNADDVIDDLDRIIEQDD</sequence>